<evidence type="ECO:0000313" key="8">
    <source>
        <dbReference type="EMBL" id="KAL2469411.1"/>
    </source>
</evidence>
<evidence type="ECO:0000256" key="6">
    <source>
        <dbReference type="ARBA" id="ARBA00023136"/>
    </source>
</evidence>
<keyword evidence="3" id="KW-0812">Transmembrane</keyword>
<dbReference type="EMBL" id="JBFOLJ010000016">
    <property type="protein sequence ID" value="KAL2469411.1"/>
    <property type="molecule type" value="Genomic_DNA"/>
</dbReference>
<dbReference type="InterPro" id="IPR053333">
    <property type="entry name" value="Cytochrome_b6-f_sub7"/>
</dbReference>
<dbReference type="InterPro" id="IPR012595">
    <property type="entry name" value="PetM_cyt_b6/f_cplx_su7"/>
</dbReference>
<dbReference type="Pfam" id="PF08041">
    <property type="entry name" value="PetM"/>
    <property type="match status" value="1"/>
</dbReference>
<dbReference type="SUPFAM" id="SSF103441">
    <property type="entry name" value="PetM subunit of the cytochrome b6f complex"/>
    <property type="match status" value="1"/>
</dbReference>
<protein>
    <submittedName>
        <fullName evidence="8">Cytochrome</fullName>
    </submittedName>
</protein>
<evidence type="ECO:0000256" key="4">
    <source>
        <dbReference type="ARBA" id="ARBA00022982"/>
    </source>
</evidence>
<reference evidence="8" key="1">
    <citation type="submission" date="2024-07" db="EMBL/GenBank/DDBJ databases">
        <title>Two chromosome-level genome assemblies of Korean endemic species Abeliophyllum distichum and Forsythia ovata (Oleaceae).</title>
        <authorList>
            <person name="Mun J.H."/>
        </authorList>
    </citation>
    <scope>NUCLEOTIDE SEQUENCE</scope>
    <source>
        <strain evidence="8">KNKB202402200001</strain>
        <tissue evidence="8">Leaf</tissue>
    </source>
</reference>
<dbReference type="PANTHER" id="PTHR34951">
    <property type="entry name" value="B6F COMPLEX SUBUNIT, PUTATIVE, EXPRESSED-RELATED"/>
    <property type="match status" value="1"/>
</dbReference>
<keyword evidence="9" id="KW-1185">Reference proteome</keyword>
<dbReference type="PANTHER" id="PTHR34951:SF1">
    <property type="entry name" value="B6F COMPLEX SUBUNIT, PUTATIVE, EXPRESSED-RELATED"/>
    <property type="match status" value="1"/>
</dbReference>
<keyword evidence="5" id="KW-1133">Transmembrane helix</keyword>
<comment type="caution">
    <text evidence="8">The sequence shown here is derived from an EMBL/GenBank/DDBJ whole genome shotgun (WGS) entry which is preliminary data.</text>
</comment>
<evidence type="ECO:0000256" key="5">
    <source>
        <dbReference type="ARBA" id="ARBA00022989"/>
    </source>
</evidence>
<comment type="subcellular location">
    <subcellularLocation>
        <location evidence="1">Membrane</location>
        <topology evidence="1">Single-pass membrane protein</topology>
    </subcellularLocation>
</comment>
<evidence type="ECO:0000313" key="9">
    <source>
        <dbReference type="Proteomes" id="UP001604277"/>
    </source>
</evidence>
<gene>
    <name evidence="7" type="ORF">Fot_49972</name>
    <name evidence="8" type="ORF">Fot_50987</name>
</gene>
<dbReference type="Proteomes" id="UP001604277">
    <property type="component" value="Unassembled WGS sequence"/>
</dbReference>
<reference evidence="9" key="2">
    <citation type="submission" date="2024-07" db="EMBL/GenBank/DDBJ databases">
        <title>Two chromosome-level genome assemblies of Korean endemic species Abeliophyllum distichum and Forsythia ovata (Oleaceae).</title>
        <authorList>
            <person name="Jang H."/>
        </authorList>
    </citation>
    <scope>NUCLEOTIDE SEQUENCE [LARGE SCALE GENOMIC DNA]</scope>
</reference>
<name>A0ABD1PZR7_9LAMI</name>
<dbReference type="AlphaFoldDB" id="A0ABD1PZR7"/>
<evidence type="ECO:0000256" key="3">
    <source>
        <dbReference type="ARBA" id="ARBA00022692"/>
    </source>
</evidence>
<dbReference type="GO" id="GO:0016020">
    <property type="term" value="C:membrane"/>
    <property type="evidence" value="ECO:0007669"/>
    <property type="project" value="UniProtKB-SubCell"/>
</dbReference>
<keyword evidence="2" id="KW-0813">Transport</keyword>
<dbReference type="EMBL" id="JBFOLJ010000016">
    <property type="protein sequence ID" value="KAL2468396.1"/>
    <property type="molecule type" value="Genomic_DNA"/>
</dbReference>
<organism evidence="8 9">
    <name type="scientific">Forsythia ovata</name>
    <dbReference type="NCBI Taxonomy" id="205694"/>
    <lineage>
        <taxon>Eukaryota</taxon>
        <taxon>Viridiplantae</taxon>
        <taxon>Streptophyta</taxon>
        <taxon>Embryophyta</taxon>
        <taxon>Tracheophyta</taxon>
        <taxon>Spermatophyta</taxon>
        <taxon>Magnoliopsida</taxon>
        <taxon>eudicotyledons</taxon>
        <taxon>Gunneridae</taxon>
        <taxon>Pentapetalae</taxon>
        <taxon>asterids</taxon>
        <taxon>lamiids</taxon>
        <taxon>Lamiales</taxon>
        <taxon>Oleaceae</taxon>
        <taxon>Forsythieae</taxon>
        <taxon>Forsythia</taxon>
    </lineage>
</organism>
<proteinExistence type="predicted"/>
<sequence>MATVQQLFWLQPLSSQRRFKVNYVSGLNSFSGLKANNSVASLGLPVCTEHSFAKIVNSFKQPPQGRGRSGGPLSSTSSAVEEIFKIAAIIPGLVLVRVAVGFVLLRVEAFVEESE</sequence>
<evidence type="ECO:0000313" key="7">
    <source>
        <dbReference type="EMBL" id="KAL2468396.1"/>
    </source>
</evidence>
<keyword evidence="6" id="KW-0472">Membrane</keyword>
<keyword evidence="4" id="KW-0249">Electron transport</keyword>
<evidence type="ECO:0000256" key="1">
    <source>
        <dbReference type="ARBA" id="ARBA00004167"/>
    </source>
</evidence>
<evidence type="ECO:0000256" key="2">
    <source>
        <dbReference type="ARBA" id="ARBA00022448"/>
    </source>
</evidence>
<accession>A0ABD1PZR7</accession>